<dbReference type="Proteomes" id="UP000011682">
    <property type="component" value="Unassembled WGS sequence"/>
</dbReference>
<name>S9P1U2_CYSF2</name>
<evidence type="ECO:0000313" key="1">
    <source>
        <dbReference type="EMBL" id="EPX57081.1"/>
    </source>
</evidence>
<sequence>MGKSLYQAAGTGPWELEELGLLDGPVRSDERVHEHTASQ</sequence>
<gene>
    <name evidence="1" type="ORF">D187_006835</name>
</gene>
<evidence type="ECO:0000313" key="2">
    <source>
        <dbReference type="Proteomes" id="UP000011682"/>
    </source>
</evidence>
<proteinExistence type="predicted"/>
<dbReference type="AlphaFoldDB" id="S9P1U2"/>
<comment type="caution">
    <text evidence="1">The sequence shown here is derived from an EMBL/GenBank/DDBJ whole genome shotgun (WGS) entry which is preliminary data.</text>
</comment>
<dbReference type="EMBL" id="ANAH02000064">
    <property type="protein sequence ID" value="EPX57081.1"/>
    <property type="molecule type" value="Genomic_DNA"/>
</dbReference>
<reference evidence="1" key="1">
    <citation type="submission" date="2013-05" db="EMBL/GenBank/DDBJ databases">
        <title>Genome assembly of Cystobacter fuscus DSM 2262.</title>
        <authorList>
            <person name="Sharma G."/>
            <person name="Khatri I."/>
            <person name="Kaur C."/>
            <person name="Mayilraj S."/>
            <person name="Subramanian S."/>
        </authorList>
    </citation>
    <scope>NUCLEOTIDE SEQUENCE [LARGE SCALE GENOMIC DNA]</scope>
    <source>
        <strain evidence="1">DSM 2262</strain>
    </source>
</reference>
<protein>
    <submittedName>
        <fullName evidence="1">Uncharacterized protein</fullName>
    </submittedName>
</protein>
<accession>S9P1U2</accession>
<keyword evidence="2" id="KW-1185">Reference proteome</keyword>
<organism evidence="1 2">
    <name type="scientific">Cystobacter fuscus (strain ATCC 25194 / DSM 2262 / NBRC 100088 / M29)</name>
    <dbReference type="NCBI Taxonomy" id="1242864"/>
    <lineage>
        <taxon>Bacteria</taxon>
        <taxon>Pseudomonadati</taxon>
        <taxon>Myxococcota</taxon>
        <taxon>Myxococcia</taxon>
        <taxon>Myxococcales</taxon>
        <taxon>Cystobacterineae</taxon>
        <taxon>Archangiaceae</taxon>
        <taxon>Cystobacter</taxon>
    </lineage>
</organism>